<evidence type="ECO:0000259" key="1">
    <source>
        <dbReference type="PROSITE" id="PS50994"/>
    </source>
</evidence>
<dbReference type="PROSITE" id="PS50994">
    <property type="entry name" value="INTEGRASE"/>
    <property type="match status" value="1"/>
</dbReference>
<dbReference type="SUPFAM" id="SSF53098">
    <property type="entry name" value="Ribonuclease H-like"/>
    <property type="match status" value="1"/>
</dbReference>
<evidence type="ECO:0000313" key="3">
    <source>
        <dbReference type="Proteomes" id="UP000324629"/>
    </source>
</evidence>
<organism evidence="2 3">
    <name type="scientific">Paragonimus westermani</name>
    <dbReference type="NCBI Taxonomy" id="34504"/>
    <lineage>
        <taxon>Eukaryota</taxon>
        <taxon>Metazoa</taxon>
        <taxon>Spiralia</taxon>
        <taxon>Lophotrochozoa</taxon>
        <taxon>Platyhelminthes</taxon>
        <taxon>Trematoda</taxon>
        <taxon>Digenea</taxon>
        <taxon>Plagiorchiida</taxon>
        <taxon>Troglotremata</taxon>
        <taxon>Troglotrematidae</taxon>
        <taxon>Paragonimus</taxon>
    </lineage>
</organism>
<dbReference type="InterPro" id="IPR012337">
    <property type="entry name" value="RNaseH-like_sf"/>
</dbReference>
<dbReference type="Gene3D" id="3.30.420.10">
    <property type="entry name" value="Ribonuclease H-like superfamily/Ribonuclease H"/>
    <property type="match status" value="1"/>
</dbReference>
<sequence>SVTAALVTDKGTHFIAKSSAEWIRGLECQHLFTAARHPQFCEIAESFVCMLKSAIDSLTPNSYVEIDQGTEDPLMQCKNASHSVNGKSPAILFNARSLHAGNDCIKTAELDFQSRRFAPC</sequence>
<dbReference type="InterPro" id="IPR036397">
    <property type="entry name" value="RNaseH_sf"/>
</dbReference>
<dbReference type="GO" id="GO:0015074">
    <property type="term" value="P:DNA integration"/>
    <property type="evidence" value="ECO:0007669"/>
    <property type="project" value="InterPro"/>
</dbReference>
<gene>
    <name evidence="2" type="ORF">DEA37_0007231</name>
</gene>
<reference evidence="2 3" key="1">
    <citation type="journal article" date="2019" name="Gigascience">
        <title>Whole-genome sequence of the oriental lung fluke Paragonimus westermani.</title>
        <authorList>
            <person name="Oey H."/>
            <person name="Zakrzewski M."/>
            <person name="Narain K."/>
            <person name="Devi K.R."/>
            <person name="Agatsuma T."/>
            <person name="Nawaratna S."/>
            <person name="Gobert G.N."/>
            <person name="Jones M.K."/>
            <person name="Ragan M.A."/>
            <person name="McManus D.P."/>
            <person name="Krause L."/>
        </authorList>
    </citation>
    <scope>NUCLEOTIDE SEQUENCE [LARGE SCALE GENOMIC DNA]</scope>
    <source>
        <strain evidence="2 3">IND2009</strain>
    </source>
</reference>
<dbReference type="GO" id="GO:0003676">
    <property type="term" value="F:nucleic acid binding"/>
    <property type="evidence" value="ECO:0007669"/>
    <property type="project" value="InterPro"/>
</dbReference>
<dbReference type="AlphaFoldDB" id="A0A5J4P5U8"/>
<proteinExistence type="predicted"/>
<dbReference type="EMBL" id="QNGE01000008">
    <property type="protein sequence ID" value="KAA3682478.1"/>
    <property type="molecule type" value="Genomic_DNA"/>
</dbReference>
<dbReference type="InterPro" id="IPR001584">
    <property type="entry name" value="Integrase_cat-core"/>
</dbReference>
<dbReference type="Proteomes" id="UP000324629">
    <property type="component" value="Unassembled WGS sequence"/>
</dbReference>
<evidence type="ECO:0000313" key="2">
    <source>
        <dbReference type="EMBL" id="KAA3682478.1"/>
    </source>
</evidence>
<accession>A0A5J4P5U8</accession>
<feature type="non-terminal residue" evidence="2">
    <location>
        <position position="1"/>
    </location>
</feature>
<name>A0A5J4P5U8_9TREM</name>
<comment type="caution">
    <text evidence="2">The sequence shown here is derived from an EMBL/GenBank/DDBJ whole genome shotgun (WGS) entry which is preliminary data.</text>
</comment>
<keyword evidence="3" id="KW-1185">Reference proteome</keyword>
<protein>
    <recommendedName>
        <fullName evidence="1">Integrase catalytic domain-containing protein</fullName>
    </recommendedName>
</protein>
<feature type="domain" description="Integrase catalytic" evidence="1">
    <location>
        <begin position="1"/>
        <end position="97"/>
    </location>
</feature>